<feature type="signal peptide" evidence="1">
    <location>
        <begin position="1"/>
        <end position="19"/>
    </location>
</feature>
<evidence type="ECO:0000313" key="2">
    <source>
        <dbReference type="EMBL" id="KAF2893658.1"/>
    </source>
</evidence>
<organism evidence="2 3">
    <name type="scientific">Ignelater luminosus</name>
    <name type="common">Cucubano</name>
    <name type="synonym">Pyrophorus luminosus</name>
    <dbReference type="NCBI Taxonomy" id="2038154"/>
    <lineage>
        <taxon>Eukaryota</taxon>
        <taxon>Metazoa</taxon>
        <taxon>Ecdysozoa</taxon>
        <taxon>Arthropoda</taxon>
        <taxon>Hexapoda</taxon>
        <taxon>Insecta</taxon>
        <taxon>Pterygota</taxon>
        <taxon>Neoptera</taxon>
        <taxon>Endopterygota</taxon>
        <taxon>Coleoptera</taxon>
        <taxon>Polyphaga</taxon>
        <taxon>Elateriformia</taxon>
        <taxon>Elateroidea</taxon>
        <taxon>Elateridae</taxon>
        <taxon>Agrypninae</taxon>
        <taxon>Pyrophorini</taxon>
        <taxon>Ignelater</taxon>
    </lineage>
</organism>
<dbReference type="OrthoDB" id="1915375at2759"/>
<feature type="chain" id="PRO_5035436774" evidence="1">
    <location>
        <begin position="20"/>
        <end position="87"/>
    </location>
</feature>
<evidence type="ECO:0000313" key="3">
    <source>
        <dbReference type="Proteomes" id="UP000801492"/>
    </source>
</evidence>
<keyword evidence="1" id="KW-0732">Signal</keyword>
<proteinExistence type="predicted"/>
<dbReference type="EMBL" id="VTPC01007781">
    <property type="protein sequence ID" value="KAF2893658.1"/>
    <property type="molecule type" value="Genomic_DNA"/>
</dbReference>
<reference evidence="2" key="1">
    <citation type="submission" date="2019-08" db="EMBL/GenBank/DDBJ databases">
        <title>The genome of the North American firefly Photinus pyralis.</title>
        <authorList>
            <consortium name="Photinus pyralis genome working group"/>
            <person name="Fallon T.R."/>
            <person name="Sander Lower S.E."/>
            <person name="Weng J.-K."/>
        </authorList>
    </citation>
    <scope>NUCLEOTIDE SEQUENCE</scope>
    <source>
        <strain evidence="2">TRF0915ILg1</strain>
        <tissue evidence="2">Whole body</tissue>
    </source>
</reference>
<gene>
    <name evidence="2" type="ORF">ILUMI_12513</name>
</gene>
<sequence length="87" mass="10262">MFIPFYLLIIGINTSLCSDKVIYMFTEFPYKETNKNEVMFREIEAACESGCTVNMKKHTFQLEEGEVDVRLNSFKGCFIQRYNRSRP</sequence>
<protein>
    <submittedName>
        <fullName evidence="2">Uncharacterized protein</fullName>
    </submittedName>
</protein>
<evidence type="ECO:0000256" key="1">
    <source>
        <dbReference type="SAM" id="SignalP"/>
    </source>
</evidence>
<keyword evidence="3" id="KW-1185">Reference proteome</keyword>
<name>A0A8K0CZE9_IGNLU</name>
<dbReference type="Proteomes" id="UP000801492">
    <property type="component" value="Unassembled WGS sequence"/>
</dbReference>
<accession>A0A8K0CZE9</accession>
<comment type="caution">
    <text evidence="2">The sequence shown here is derived from an EMBL/GenBank/DDBJ whole genome shotgun (WGS) entry which is preliminary data.</text>
</comment>
<dbReference type="AlphaFoldDB" id="A0A8K0CZE9"/>